<evidence type="ECO:0000256" key="3">
    <source>
        <dbReference type="ARBA" id="ARBA00022723"/>
    </source>
</evidence>
<dbReference type="AlphaFoldDB" id="A0A9Q1HTD4"/>
<keyword evidence="7" id="KW-0732">Signal</keyword>
<evidence type="ECO:0000256" key="6">
    <source>
        <dbReference type="ARBA" id="ARBA00023239"/>
    </source>
</evidence>
<keyword evidence="4" id="KW-0862">Zinc</keyword>
<feature type="domain" description="Alpha-carbonic anhydrase" evidence="8">
    <location>
        <begin position="20"/>
        <end position="286"/>
    </location>
</feature>
<dbReference type="Pfam" id="PF00194">
    <property type="entry name" value="Carb_anhydrase"/>
    <property type="match status" value="1"/>
</dbReference>
<protein>
    <recommendedName>
        <fullName evidence="2">carbonic anhydrase</fullName>
        <ecNumber evidence="2">4.2.1.1</ecNumber>
    </recommendedName>
</protein>
<keyword evidence="3" id="KW-0479">Metal-binding</keyword>
<feature type="chain" id="PRO_5040115313" description="carbonic anhydrase" evidence="7">
    <location>
        <begin position="20"/>
        <end position="314"/>
    </location>
</feature>
<evidence type="ECO:0000256" key="5">
    <source>
        <dbReference type="ARBA" id="ARBA00023180"/>
    </source>
</evidence>
<dbReference type="InterPro" id="IPR036398">
    <property type="entry name" value="CA_dom_sf"/>
</dbReference>
<dbReference type="EMBL" id="JAFJMO010000012">
    <property type="protein sequence ID" value="KAJ8261034.1"/>
    <property type="molecule type" value="Genomic_DNA"/>
</dbReference>
<evidence type="ECO:0000256" key="2">
    <source>
        <dbReference type="ARBA" id="ARBA00012925"/>
    </source>
</evidence>
<dbReference type="EC" id="4.2.1.1" evidence="2"/>
<keyword evidence="10" id="KW-1185">Reference proteome</keyword>
<dbReference type="GO" id="GO:0005886">
    <property type="term" value="C:plasma membrane"/>
    <property type="evidence" value="ECO:0007669"/>
    <property type="project" value="TreeGrafter"/>
</dbReference>
<sequence>MKIVQTLFFFTAFITNSYTGDFCYDEEHCNPYSWGDTFPSCHPIIGEHHSPINLDHQMSRNLSLEALKLEGFGTAQTGEWTLKNNGHSVVLQVGLGMEVRGGGLPADYTTLQLHFHWGSNSTNGAEHTVNGRRYPMEMHIVNMKTVHYPNLTAAMEDPTGIAVLGVFIDVAEARLSDSFSLLSNLVPAVAYKGKTVRVKPFPLSSLLPMNNMSQYYRYHGSLTTPPCSKAVVWTVYEVPIYISYKQLSQFVSGVYHSEEGAHPSALLYNNFRHIHDTFSRKVYASTDATLLSSANLTVHSLLLCLASVLCAGLP</sequence>
<evidence type="ECO:0000313" key="10">
    <source>
        <dbReference type="Proteomes" id="UP001152803"/>
    </source>
</evidence>
<dbReference type="InterPro" id="IPR023561">
    <property type="entry name" value="Carbonic_anhydrase_a-class"/>
</dbReference>
<dbReference type="OrthoDB" id="429145at2759"/>
<dbReference type="Gene3D" id="3.10.200.10">
    <property type="entry name" value="Alpha carbonic anhydrase"/>
    <property type="match status" value="1"/>
</dbReference>
<evidence type="ECO:0000256" key="1">
    <source>
        <dbReference type="ARBA" id="ARBA00010718"/>
    </source>
</evidence>
<name>A0A9Q1HTD4_CONCO</name>
<reference evidence="9" key="1">
    <citation type="journal article" date="2023" name="Science">
        <title>Genome structures resolve the early diversification of teleost fishes.</title>
        <authorList>
            <person name="Parey E."/>
            <person name="Louis A."/>
            <person name="Montfort J."/>
            <person name="Bouchez O."/>
            <person name="Roques C."/>
            <person name="Iampietro C."/>
            <person name="Lluch J."/>
            <person name="Castinel A."/>
            <person name="Donnadieu C."/>
            <person name="Desvignes T."/>
            <person name="Floi Bucao C."/>
            <person name="Jouanno E."/>
            <person name="Wen M."/>
            <person name="Mejri S."/>
            <person name="Dirks R."/>
            <person name="Jansen H."/>
            <person name="Henkel C."/>
            <person name="Chen W.J."/>
            <person name="Zahm M."/>
            <person name="Cabau C."/>
            <person name="Klopp C."/>
            <person name="Thompson A.W."/>
            <person name="Robinson-Rechavi M."/>
            <person name="Braasch I."/>
            <person name="Lecointre G."/>
            <person name="Bobe J."/>
            <person name="Postlethwait J.H."/>
            <person name="Berthelot C."/>
            <person name="Roest Crollius H."/>
            <person name="Guiguen Y."/>
        </authorList>
    </citation>
    <scope>NUCLEOTIDE SEQUENCE</scope>
    <source>
        <strain evidence="9">Concon-B</strain>
    </source>
</reference>
<comment type="similarity">
    <text evidence="1">Belongs to the alpha-carbonic anhydrase family.</text>
</comment>
<dbReference type="PANTHER" id="PTHR18952:SF134">
    <property type="entry name" value="CARBONIC ANHYDRASE 15"/>
    <property type="match status" value="1"/>
</dbReference>
<proteinExistence type="inferred from homology"/>
<dbReference type="PANTHER" id="PTHR18952">
    <property type="entry name" value="CARBONIC ANHYDRASE"/>
    <property type="match status" value="1"/>
</dbReference>
<evidence type="ECO:0000256" key="7">
    <source>
        <dbReference type="SAM" id="SignalP"/>
    </source>
</evidence>
<accession>A0A9Q1HTD4</accession>
<dbReference type="Proteomes" id="UP001152803">
    <property type="component" value="Unassembled WGS sequence"/>
</dbReference>
<organism evidence="9 10">
    <name type="scientific">Conger conger</name>
    <name type="common">Conger eel</name>
    <name type="synonym">Muraena conger</name>
    <dbReference type="NCBI Taxonomy" id="82655"/>
    <lineage>
        <taxon>Eukaryota</taxon>
        <taxon>Metazoa</taxon>
        <taxon>Chordata</taxon>
        <taxon>Craniata</taxon>
        <taxon>Vertebrata</taxon>
        <taxon>Euteleostomi</taxon>
        <taxon>Actinopterygii</taxon>
        <taxon>Neopterygii</taxon>
        <taxon>Teleostei</taxon>
        <taxon>Anguilliformes</taxon>
        <taxon>Congridae</taxon>
        <taxon>Conger</taxon>
    </lineage>
</organism>
<dbReference type="PROSITE" id="PS51144">
    <property type="entry name" value="ALPHA_CA_2"/>
    <property type="match status" value="1"/>
</dbReference>
<dbReference type="FunFam" id="3.10.200.10:FF:000003">
    <property type="entry name" value="Carbonic anhydrase 12"/>
    <property type="match status" value="1"/>
</dbReference>
<evidence type="ECO:0000259" key="8">
    <source>
        <dbReference type="PROSITE" id="PS51144"/>
    </source>
</evidence>
<dbReference type="GO" id="GO:0004089">
    <property type="term" value="F:carbonate dehydratase activity"/>
    <property type="evidence" value="ECO:0007669"/>
    <property type="project" value="UniProtKB-EC"/>
</dbReference>
<keyword evidence="6" id="KW-0456">Lyase</keyword>
<evidence type="ECO:0000256" key="4">
    <source>
        <dbReference type="ARBA" id="ARBA00022833"/>
    </source>
</evidence>
<keyword evidence="5" id="KW-0325">Glycoprotein</keyword>
<dbReference type="SUPFAM" id="SSF51069">
    <property type="entry name" value="Carbonic anhydrase"/>
    <property type="match status" value="1"/>
</dbReference>
<dbReference type="SMART" id="SM01057">
    <property type="entry name" value="Carb_anhydrase"/>
    <property type="match status" value="1"/>
</dbReference>
<comment type="caution">
    <text evidence="9">The sequence shown here is derived from an EMBL/GenBank/DDBJ whole genome shotgun (WGS) entry which is preliminary data.</text>
</comment>
<gene>
    <name evidence="9" type="ORF">COCON_G00167570</name>
</gene>
<feature type="signal peptide" evidence="7">
    <location>
        <begin position="1"/>
        <end position="19"/>
    </location>
</feature>
<dbReference type="InterPro" id="IPR001148">
    <property type="entry name" value="CA_dom"/>
</dbReference>
<evidence type="ECO:0000313" key="9">
    <source>
        <dbReference type="EMBL" id="KAJ8261034.1"/>
    </source>
</evidence>
<dbReference type="GO" id="GO:0008270">
    <property type="term" value="F:zinc ion binding"/>
    <property type="evidence" value="ECO:0007669"/>
    <property type="project" value="InterPro"/>
</dbReference>